<feature type="region of interest" description="Disordered" evidence="1">
    <location>
        <begin position="406"/>
        <end position="432"/>
    </location>
</feature>
<evidence type="ECO:0000256" key="2">
    <source>
        <dbReference type="SAM" id="Phobius"/>
    </source>
</evidence>
<protein>
    <submittedName>
        <fullName evidence="3">Uncharacterized protein</fullName>
    </submittedName>
</protein>
<evidence type="ECO:0000313" key="4">
    <source>
        <dbReference type="Proteomes" id="UP001215151"/>
    </source>
</evidence>
<feature type="transmembrane region" description="Helical" evidence="2">
    <location>
        <begin position="263"/>
        <end position="287"/>
    </location>
</feature>
<reference evidence="3" key="1">
    <citation type="submission" date="2022-11" db="EMBL/GenBank/DDBJ databases">
        <title>Genome Sequence of Cubamyces cubensis.</title>
        <authorList>
            <person name="Buettner E."/>
        </authorList>
    </citation>
    <scope>NUCLEOTIDE SEQUENCE</scope>
    <source>
        <strain evidence="3">MPL-01</strain>
    </source>
</reference>
<feature type="compositionally biased region" description="Low complexity" evidence="1">
    <location>
        <begin position="181"/>
        <end position="224"/>
    </location>
</feature>
<keyword evidence="4" id="KW-1185">Reference proteome</keyword>
<keyword evidence="2" id="KW-0812">Transmembrane</keyword>
<feature type="compositionally biased region" description="Low complexity" evidence="1">
    <location>
        <begin position="152"/>
        <end position="172"/>
    </location>
</feature>
<dbReference type="EMBL" id="JAPEVG010000279">
    <property type="protein sequence ID" value="KAJ8469679.1"/>
    <property type="molecule type" value="Genomic_DNA"/>
</dbReference>
<name>A0AAD7X8B5_9APHY</name>
<keyword evidence="2" id="KW-1133">Transmembrane helix</keyword>
<evidence type="ECO:0000256" key="1">
    <source>
        <dbReference type="SAM" id="MobiDB-lite"/>
    </source>
</evidence>
<dbReference type="Proteomes" id="UP001215151">
    <property type="component" value="Unassembled WGS sequence"/>
</dbReference>
<feature type="compositionally biased region" description="Low complexity" evidence="1">
    <location>
        <begin position="241"/>
        <end position="259"/>
    </location>
</feature>
<feature type="region of interest" description="Disordered" evidence="1">
    <location>
        <begin position="149"/>
        <end position="259"/>
    </location>
</feature>
<comment type="caution">
    <text evidence="3">The sequence shown here is derived from an EMBL/GenBank/DDBJ whole genome shotgun (WGS) entry which is preliminary data.</text>
</comment>
<feature type="region of interest" description="Disordered" evidence="1">
    <location>
        <begin position="375"/>
        <end position="394"/>
    </location>
</feature>
<proteinExistence type="predicted"/>
<organism evidence="3 4">
    <name type="scientific">Trametes cubensis</name>
    <dbReference type="NCBI Taxonomy" id="1111947"/>
    <lineage>
        <taxon>Eukaryota</taxon>
        <taxon>Fungi</taxon>
        <taxon>Dikarya</taxon>
        <taxon>Basidiomycota</taxon>
        <taxon>Agaricomycotina</taxon>
        <taxon>Agaricomycetes</taxon>
        <taxon>Polyporales</taxon>
        <taxon>Polyporaceae</taxon>
        <taxon>Trametes</taxon>
    </lineage>
</organism>
<sequence>MDGSTDGMVILDDRDSRIVYSAGWGLDWDPEAAYDSTLHLAGAQGLSASLTYVGTQVMVKGCIGQAPDHAASQVLATYSVDGQSYGTTNVDDSAASSLTVQFCNATLFASPTLPHGQHRLDVTINNIAPNELWFDYFSYISVDASGVSPALHSTTTTPEPSSHTASEPSSNTAAAESASDTGTGAVSSSHTATATESSSHTATAAAEASRGSTATTGGTRGSTTIAGETLVPTATDGEPLGPATSSISGPSSSATTRPHTTGAIIGGSAAAAIIVVLLATLGVVLSLRRRLRRRDSIGELALLRSRSSSQCTFETDIMSSAPLSPTTCPEKAYLRSINTTSALDVSSPTLSLPSPTTPWSAPDFQPRLMVQLDRPDNGAIPPRRRSQEPSTQTIGLRPVSYASSQIPPYTWKDRPMETGGVMRNVTTPDVSLSEARSSVVRYSNLSSAPPSYTSLPDQLG</sequence>
<accession>A0AAD7X8B5</accession>
<gene>
    <name evidence="3" type="ORF">ONZ51_g8833</name>
</gene>
<dbReference type="Gene3D" id="2.60.120.260">
    <property type="entry name" value="Galactose-binding domain-like"/>
    <property type="match status" value="1"/>
</dbReference>
<evidence type="ECO:0000313" key="3">
    <source>
        <dbReference type="EMBL" id="KAJ8469679.1"/>
    </source>
</evidence>
<keyword evidence="2" id="KW-0472">Membrane</keyword>
<dbReference type="AlphaFoldDB" id="A0AAD7X8B5"/>